<dbReference type="RefSeq" id="WP_345099872.1">
    <property type="nucleotide sequence ID" value="NZ_BAABGS010000072.1"/>
</dbReference>
<organism evidence="2 3">
    <name type="scientific">Chelativorans composti</name>
    <dbReference type="NCBI Taxonomy" id="768533"/>
    <lineage>
        <taxon>Bacteria</taxon>
        <taxon>Pseudomonadati</taxon>
        <taxon>Pseudomonadota</taxon>
        <taxon>Alphaproteobacteria</taxon>
        <taxon>Hyphomicrobiales</taxon>
        <taxon>Phyllobacteriaceae</taxon>
        <taxon>Chelativorans</taxon>
    </lineage>
</organism>
<name>A0ABW5DJH0_9HYPH</name>
<protein>
    <submittedName>
        <fullName evidence="2">Uncharacterized protein</fullName>
    </submittedName>
</protein>
<gene>
    <name evidence="2" type="ORF">ACFSMZ_12985</name>
</gene>
<comment type="caution">
    <text evidence="2">The sequence shown here is derived from an EMBL/GenBank/DDBJ whole genome shotgun (WGS) entry which is preliminary data.</text>
</comment>
<sequence>MSSKPLNKQDSERQQRLAEALRANLARRKAQARARREGQPDDREDGIPAAGQESEKD</sequence>
<proteinExistence type="predicted"/>
<keyword evidence="3" id="KW-1185">Reference proteome</keyword>
<feature type="region of interest" description="Disordered" evidence="1">
    <location>
        <begin position="1"/>
        <end position="57"/>
    </location>
</feature>
<evidence type="ECO:0000256" key="1">
    <source>
        <dbReference type="SAM" id="MobiDB-lite"/>
    </source>
</evidence>
<accession>A0ABW5DJH0</accession>
<reference evidence="3" key="1">
    <citation type="journal article" date="2019" name="Int. J. Syst. Evol. Microbiol.">
        <title>The Global Catalogue of Microorganisms (GCM) 10K type strain sequencing project: providing services to taxonomists for standard genome sequencing and annotation.</title>
        <authorList>
            <consortium name="The Broad Institute Genomics Platform"/>
            <consortium name="The Broad Institute Genome Sequencing Center for Infectious Disease"/>
            <person name="Wu L."/>
            <person name="Ma J."/>
        </authorList>
    </citation>
    <scope>NUCLEOTIDE SEQUENCE [LARGE SCALE GENOMIC DNA]</scope>
    <source>
        <strain evidence="3">KCTC 23707</strain>
    </source>
</reference>
<evidence type="ECO:0000313" key="2">
    <source>
        <dbReference type="EMBL" id="MFD2260670.1"/>
    </source>
</evidence>
<feature type="compositionally biased region" description="Basic and acidic residues" evidence="1">
    <location>
        <begin position="7"/>
        <end position="16"/>
    </location>
</feature>
<dbReference type="Proteomes" id="UP001597373">
    <property type="component" value="Unassembled WGS sequence"/>
</dbReference>
<dbReference type="EMBL" id="JBHUIR010000051">
    <property type="protein sequence ID" value="MFD2260670.1"/>
    <property type="molecule type" value="Genomic_DNA"/>
</dbReference>
<evidence type="ECO:0000313" key="3">
    <source>
        <dbReference type="Proteomes" id="UP001597373"/>
    </source>
</evidence>